<evidence type="ECO:0008006" key="3">
    <source>
        <dbReference type="Google" id="ProtNLM"/>
    </source>
</evidence>
<reference evidence="1" key="1">
    <citation type="submission" date="2015-10" db="EMBL/GenBank/DDBJ databases">
        <authorList>
            <person name="Martinez-Garcia P.J."/>
            <person name="Crepeau M.W."/>
            <person name="Puiu D."/>
            <person name="Gonzalez-Ibeas D."/>
            <person name="Whalen J."/>
            <person name="Stevens K."/>
            <person name="Paul R."/>
            <person name="Butterfield T."/>
            <person name="Britton M."/>
            <person name="Reagan R."/>
            <person name="Chakraborty S."/>
            <person name="Walawage S.L."/>
            <person name="Vasquez-Gross H.A."/>
            <person name="Cardeno C."/>
            <person name="Famula R."/>
            <person name="Pratt K."/>
            <person name="Kuruganti S."/>
            <person name="Aradhya M.K."/>
            <person name="Leslie C.A."/>
            <person name="Dandekar A.M."/>
            <person name="Salzberg S.L."/>
            <person name="Wegrzyn J.L."/>
            <person name="Langley C.H."/>
            <person name="Neale D.B."/>
        </authorList>
    </citation>
    <scope>NUCLEOTIDE SEQUENCE</scope>
    <source>
        <tissue evidence="1">Leaves</tissue>
    </source>
</reference>
<dbReference type="AlphaFoldDB" id="A0A833UJX1"/>
<proteinExistence type="predicted"/>
<dbReference type="Proteomes" id="UP000619265">
    <property type="component" value="Unassembled WGS sequence"/>
</dbReference>
<comment type="caution">
    <text evidence="1">The sequence shown here is derived from an EMBL/GenBank/DDBJ whole genome shotgun (WGS) entry which is preliminary data.</text>
</comment>
<dbReference type="SUPFAM" id="SSF56672">
    <property type="entry name" value="DNA/RNA polymerases"/>
    <property type="match status" value="1"/>
</dbReference>
<reference evidence="1" key="2">
    <citation type="submission" date="2020-03" db="EMBL/GenBank/DDBJ databases">
        <title>Walnut 2.0.</title>
        <authorList>
            <person name="Marrano A."/>
            <person name="Britton M."/>
            <person name="Zimin A.V."/>
            <person name="Zaini P.A."/>
            <person name="Workman R."/>
            <person name="Puiu D."/>
            <person name="Bianco L."/>
            <person name="Allen B.J."/>
            <person name="Troggio M."/>
            <person name="Leslie C.A."/>
            <person name="Timp W."/>
            <person name="Dendekar A."/>
            <person name="Salzberg S.L."/>
            <person name="Neale D.B."/>
        </authorList>
    </citation>
    <scope>NUCLEOTIDE SEQUENCE</scope>
    <source>
        <tissue evidence="1">Leaves</tissue>
    </source>
</reference>
<gene>
    <name evidence="1" type="ORF">F2P56_023037</name>
</gene>
<name>A0A833UJX1_JUGRE</name>
<dbReference type="Gramene" id="Jr10_21060_p1">
    <property type="protein sequence ID" value="cds.Jr10_21060_p1"/>
    <property type="gene ID" value="Jr10_21060"/>
</dbReference>
<dbReference type="CDD" id="cd09272">
    <property type="entry name" value="RNase_HI_RT_Ty1"/>
    <property type="match status" value="1"/>
</dbReference>
<evidence type="ECO:0000313" key="1">
    <source>
        <dbReference type="EMBL" id="KAF5459048.1"/>
    </source>
</evidence>
<accession>A0A833UJX1</accession>
<dbReference type="InterPro" id="IPR043502">
    <property type="entry name" value="DNA/RNA_pol_sf"/>
</dbReference>
<organism evidence="1 2">
    <name type="scientific">Juglans regia</name>
    <name type="common">English walnut</name>
    <dbReference type="NCBI Taxonomy" id="51240"/>
    <lineage>
        <taxon>Eukaryota</taxon>
        <taxon>Viridiplantae</taxon>
        <taxon>Streptophyta</taxon>
        <taxon>Embryophyta</taxon>
        <taxon>Tracheophyta</taxon>
        <taxon>Spermatophyta</taxon>
        <taxon>Magnoliopsida</taxon>
        <taxon>eudicotyledons</taxon>
        <taxon>Gunneridae</taxon>
        <taxon>Pentapetalae</taxon>
        <taxon>rosids</taxon>
        <taxon>fabids</taxon>
        <taxon>Fagales</taxon>
        <taxon>Juglandaceae</taxon>
        <taxon>Juglans</taxon>
    </lineage>
</organism>
<sequence length="182" mass="20136">MATSDKLSAFTGNLLEDPTLYRSTVGSLQYLSFTRPDLEFAVSKVCQFMHAPRIPHWTAFKRILRFLKHTSTLGLQLSPYSLFNITASSDVDCAGCLDDSRSTSGFCIFLGNNLISWSSKKQPTIARSSTEAEFKAVANTTAEVIWLQHLCRDIGVQLTSAPLLYCENLGATYLSSNPLFHA</sequence>
<dbReference type="PANTHER" id="PTHR11439">
    <property type="entry name" value="GAG-POL-RELATED RETROTRANSPOSON"/>
    <property type="match status" value="1"/>
</dbReference>
<evidence type="ECO:0000313" key="2">
    <source>
        <dbReference type="Proteomes" id="UP000619265"/>
    </source>
</evidence>
<dbReference type="PANTHER" id="PTHR11439:SF455">
    <property type="entry name" value="RLK (RECEPTOR-LIKE PROTEIN KINASE) 8, PUTATIVE-RELATED"/>
    <property type="match status" value="1"/>
</dbReference>
<protein>
    <recommendedName>
        <fullName evidence="3">Secreted RxLR effector protein 161-like</fullName>
    </recommendedName>
</protein>
<dbReference type="EMBL" id="LIHL02000010">
    <property type="protein sequence ID" value="KAF5459048.1"/>
    <property type="molecule type" value="Genomic_DNA"/>
</dbReference>